<dbReference type="InterPro" id="IPR019095">
    <property type="entry name" value="Mediator_Med18"/>
</dbReference>
<name>A0A1V8STG5_9PEZI</name>
<sequence length="212" mass="23450">MHEVALFSQVAQARHGRLLQTLAGVIGAQPTQYAHQHVLVNKDRLVHDLHRPVDVQQGVSTASGAWQARIASLPEPGSPEAIFSQVQELASINNSDYEYDKVVGHHYIDGHRFVQGNVILTIYRIFATNTPLPSTSEILLMSPPYSASQLTHLDPSGAYVVEAIVRIENGTDLKFADLARKELFAFCKDYLQGVITFQVPDRFAMDTRVKGG</sequence>
<protein>
    <recommendedName>
        <fullName evidence="1">Mediator of RNA polymerase II transcription subunit 18</fullName>
    </recommendedName>
    <alternativeName>
        <fullName evidence="1">Mediator complex subunit 18</fullName>
    </alternativeName>
</protein>
<dbReference type="EMBL" id="NAJO01000027">
    <property type="protein sequence ID" value="OQO02436.1"/>
    <property type="molecule type" value="Genomic_DNA"/>
</dbReference>
<comment type="caution">
    <text evidence="2">The sequence shown here is derived from an EMBL/GenBank/DDBJ whole genome shotgun (WGS) entry which is preliminary data.</text>
</comment>
<dbReference type="GO" id="GO:0006357">
    <property type="term" value="P:regulation of transcription by RNA polymerase II"/>
    <property type="evidence" value="ECO:0007669"/>
    <property type="project" value="InterPro"/>
</dbReference>
<keyword evidence="3" id="KW-1185">Reference proteome</keyword>
<dbReference type="STRING" id="1507870.A0A1V8STG5"/>
<dbReference type="GO" id="GO:0016592">
    <property type="term" value="C:mediator complex"/>
    <property type="evidence" value="ECO:0007669"/>
    <property type="project" value="InterPro"/>
</dbReference>
<evidence type="ECO:0000313" key="3">
    <source>
        <dbReference type="Proteomes" id="UP000192596"/>
    </source>
</evidence>
<gene>
    <name evidence="1" type="primary">MED18</name>
    <name evidence="2" type="ORF">B0A48_11963</name>
</gene>
<comment type="similarity">
    <text evidence="1">Belongs to the Mediator complex subunit 18 family.</text>
</comment>
<keyword evidence="1" id="KW-0010">Activator</keyword>
<dbReference type="FunCoup" id="A0A1V8STG5">
    <property type="interactions" value="183"/>
</dbReference>
<dbReference type="Pfam" id="PF09637">
    <property type="entry name" value="Med18"/>
    <property type="match status" value="1"/>
</dbReference>
<comment type="subcellular location">
    <subcellularLocation>
        <location evidence="1">Nucleus</location>
    </subcellularLocation>
</comment>
<dbReference type="AlphaFoldDB" id="A0A1V8STG5"/>
<comment type="subunit">
    <text evidence="1">Component of the Mediator complex.</text>
</comment>
<organism evidence="2 3">
    <name type="scientific">Cryoendolithus antarcticus</name>
    <dbReference type="NCBI Taxonomy" id="1507870"/>
    <lineage>
        <taxon>Eukaryota</taxon>
        <taxon>Fungi</taxon>
        <taxon>Dikarya</taxon>
        <taxon>Ascomycota</taxon>
        <taxon>Pezizomycotina</taxon>
        <taxon>Dothideomycetes</taxon>
        <taxon>Dothideomycetidae</taxon>
        <taxon>Cladosporiales</taxon>
        <taxon>Cladosporiaceae</taxon>
        <taxon>Cryoendolithus</taxon>
    </lineage>
</organism>
<keyword evidence="1" id="KW-0804">Transcription</keyword>
<dbReference type="InParanoid" id="A0A1V8STG5"/>
<keyword evidence="1" id="KW-0539">Nucleus</keyword>
<dbReference type="Gene3D" id="2.40.320.10">
    <property type="entry name" value="Hypothetical Protein Pfu-838710-001"/>
    <property type="match status" value="1"/>
</dbReference>
<reference evidence="3" key="1">
    <citation type="submission" date="2017-03" db="EMBL/GenBank/DDBJ databases">
        <title>Genomes of endolithic fungi from Antarctica.</title>
        <authorList>
            <person name="Coleine C."/>
            <person name="Masonjones S."/>
            <person name="Stajich J.E."/>
        </authorList>
    </citation>
    <scope>NUCLEOTIDE SEQUENCE [LARGE SCALE GENOMIC DNA]</scope>
    <source>
        <strain evidence="3">CCFEE 5527</strain>
    </source>
</reference>
<evidence type="ECO:0000313" key="2">
    <source>
        <dbReference type="EMBL" id="OQO02436.1"/>
    </source>
</evidence>
<dbReference type="OrthoDB" id="5348092at2759"/>
<comment type="function">
    <text evidence="1">Component of the Mediator complex, a coactivator involved in the regulated transcription of nearly all RNA polymerase II-dependent genes. Mediator functions as a bridge to convey information from gene-specific regulatory proteins to the basal RNA polymerase II transcription machinery. Mediator is recruited to promoters by direct interactions with regulatory proteins and serves as a scaffold for the assembly of a functional preinitiation complex with RNA polymerase II and the general transcription factors.</text>
</comment>
<proteinExistence type="inferred from homology"/>
<accession>A0A1V8STG5</accession>
<keyword evidence="1" id="KW-0805">Transcription regulation</keyword>
<dbReference type="GO" id="GO:0003712">
    <property type="term" value="F:transcription coregulator activity"/>
    <property type="evidence" value="ECO:0007669"/>
    <property type="project" value="InterPro"/>
</dbReference>
<evidence type="ECO:0000256" key="1">
    <source>
        <dbReference type="RuleBase" id="RU364150"/>
    </source>
</evidence>
<dbReference type="Proteomes" id="UP000192596">
    <property type="component" value="Unassembled WGS sequence"/>
</dbReference>